<dbReference type="PANTHER" id="PTHR47739">
    <property type="entry name" value="TRNA1(VAL) (ADENINE(37)-N6)-METHYLTRANSFERASE"/>
    <property type="match status" value="1"/>
</dbReference>
<dbReference type="AlphaFoldDB" id="A0A1H8J4A7"/>
<name>A0A1H8J4A7_9RHOB</name>
<dbReference type="CDD" id="cd02440">
    <property type="entry name" value="AdoMet_MTases"/>
    <property type="match status" value="1"/>
</dbReference>
<evidence type="ECO:0000259" key="3">
    <source>
        <dbReference type="Pfam" id="PF05175"/>
    </source>
</evidence>
<dbReference type="Gene3D" id="3.40.50.150">
    <property type="entry name" value="Vaccinia Virus protein VP39"/>
    <property type="match status" value="1"/>
</dbReference>
<keyword evidence="1 4" id="KW-0808">Transferase</keyword>
<dbReference type="RefSeq" id="WP_091845944.1">
    <property type="nucleotide sequence ID" value="NZ_FOCM01000006.1"/>
</dbReference>
<dbReference type="InterPro" id="IPR002052">
    <property type="entry name" value="DNA_methylase_N6_adenine_CS"/>
</dbReference>
<dbReference type="SUPFAM" id="SSF53335">
    <property type="entry name" value="S-adenosyl-L-methionine-dependent methyltransferases"/>
    <property type="match status" value="1"/>
</dbReference>
<accession>A0A1H8J4A7</accession>
<dbReference type="InterPro" id="IPR029063">
    <property type="entry name" value="SAM-dependent_MTases_sf"/>
</dbReference>
<sequence>MSTSDAETSCDAFLGGRLVLEQPRRGYRAGVDPVLLAAAVPARAGQSVLELGCGVGCALFALATRVDGLDLTGVEVQDGYAALARANAVRNGLTARIHTADLADLPEPVRQRRFDHVVANPPYYAPRSGTPPRGADRATAHREDLPLARWIETGARRLAPKGLMTVIQRADRLADLLGAMAANLGSLAIRPLQPRTGRAASLVIVSGRKGGKTPLVLHPPVVMHDGASHGKDGEDYAPAIRAVLRDGAPLP</sequence>
<keyword evidence="2" id="KW-0949">S-adenosyl-L-methionine</keyword>
<dbReference type="EMBL" id="FOCM01000006">
    <property type="protein sequence ID" value="SEN75783.1"/>
    <property type="molecule type" value="Genomic_DNA"/>
</dbReference>
<keyword evidence="1 4" id="KW-0489">Methyltransferase</keyword>
<dbReference type="GO" id="GO:0032259">
    <property type="term" value="P:methylation"/>
    <property type="evidence" value="ECO:0007669"/>
    <property type="project" value="UniProtKB-KW"/>
</dbReference>
<evidence type="ECO:0000256" key="2">
    <source>
        <dbReference type="ARBA" id="ARBA00022691"/>
    </source>
</evidence>
<organism evidence="4 5">
    <name type="scientific">Palleronia pelagia</name>
    <dbReference type="NCBI Taxonomy" id="387096"/>
    <lineage>
        <taxon>Bacteria</taxon>
        <taxon>Pseudomonadati</taxon>
        <taxon>Pseudomonadota</taxon>
        <taxon>Alphaproteobacteria</taxon>
        <taxon>Rhodobacterales</taxon>
        <taxon>Roseobacteraceae</taxon>
        <taxon>Palleronia</taxon>
    </lineage>
</organism>
<feature type="domain" description="Methyltransferase small" evidence="3">
    <location>
        <begin position="35"/>
        <end position="127"/>
    </location>
</feature>
<dbReference type="Pfam" id="PF05175">
    <property type="entry name" value="MTS"/>
    <property type="match status" value="1"/>
</dbReference>
<dbReference type="PROSITE" id="PS00092">
    <property type="entry name" value="N6_MTASE"/>
    <property type="match status" value="1"/>
</dbReference>
<evidence type="ECO:0000256" key="1">
    <source>
        <dbReference type="ARBA" id="ARBA00022603"/>
    </source>
</evidence>
<keyword evidence="5" id="KW-1185">Reference proteome</keyword>
<protein>
    <submittedName>
        <fullName evidence="4">tRNA1(Val) A37 N6-methylase TrmN6</fullName>
    </submittedName>
</protein>
<proteinExistence type="predicted"/>
<evidence type="ECO:0000313" key="4">
    <source>
        <dbReference type="EMBL" id="SEN75783.1"/>
    </source>
</evidence>
<dbReference type="GO" id="GO:0003676">
    <property type="term" value="F:nucleic acid binding"/>
    <property type="evidence" value="ECO:0007669"/>
    <property type="project" value="InterPro"/>
</dbReference>
<dbReference type="GO" id="GO:0008170">
    <property type="term" value="F:N-methyltransferase activity"/>
    <property type="evidence" value="ECO:0007669"/>
    <property type="project" value="UniProtKB-ARBA"/>
</dbReference>
<dbReference type="PANTHER" id="PTHR47739:SF1">
    <property type="entry name" value="TRNA1(VAL) (ADENINE(37)-N6)-METHYLTRANSFERASE"/>
    <property type="match status" value="1"/>
</dbReference>
<reference evidence="5" key="1">
    <citation type="submission" date="2016-10" db="EMBL/GenBank/DDBJ databases">
        <authorList>
            <person name="Varghese N."/>
            <person name="Submissions S."/>
        </authorList>
    </citation>
    <scope>NUCLEOTIDE SEQUENCE [LARGE SCALE GENOMIC DNA]</scope>
    <source>
        <strain evidence="5">DSM 26893</strain>
    </source>
</reference>
<dbReference type="Proteomes" id="UP000199372">
    <property type="component" value="Unassembled WGS sequence"/>
</dbReference>
<dbReference type="OrthoDB" id="5489421at2"/>
<dbReference type="GO" id="GO:0008757">
    <property type="term" value="F:S-adenosylmethionine-dependent methyltransferase activity"/>
    <property type="evidence" value="ECO:0007669"/>
    <property type="project" value="UniProtKB-ARBA"/>
</dbReference>
<dbReference type="InterPro" id="IPR007848">
    <property type="entry name" value="Small_mtfrase_dom"/>
</dbReference>
<gene>
    <name evidence="4" type="ORF">SAMN04488011_10673</name>
</gene>
<dbReference type="InterPro" id="IPR050210">
    <property type="entry name" value="tRNA_Adenine-N(6)_MTase"/>
</dbReference>
<evidence type="ECO:0000313" key="5">
    <source>
        <dbReference type="Proteomes" id="UP000199372"/>
    </source>
</evidence>